<feature type="compositionally biased region" description="Basic residues" evidence="3">
    <location>
        <begin position="172"/>
        <end position="184"/>
    </location>
</feature>
<keyword evidence="1 2" id="KW-0193">Cuticle</keyword>
<dbReference type="GO" id="GO:0005615">
    <property type="term" value="C:extracellular space"/>
    <property type="evidence" value="ECO:0007669"/>
    <property type="project" value="TreeGrafter"/>
</dbReference>
<dbReference type="Pfam" id="PF00379">
    <property type="entry name" value="Chitin_bind_4"/>
    <property type="match status" value="1"/>
</dbReference>
<dbReference type="PhylomeDB" id="B4QEH1"/>
<dbReference type="Proteomes" id="UP000000304">
    <property type="component" value="Chromosome 2R"/>
</dbReference>
<dbReference type="AlphaFoldDB" id="B4QEH1"/>
<keyword evidence="5" id="KW-1185">Reference proteome</keyword>
<name>B4QEH1_DROSI</name>
<dbReference type="STRING" id="7240.B4QEH1"/>
<dbReference type="GO" id="GO:0031012">
    <property type="term" value="C:extracellular matrix"/>
    <property type="evidence" value="ECO:0007669"/>
    <property type="project" value="TreeGrafter"/>
</dbReference>
<proteinExistence type="predicted"/>
<dbReference type="GO" id="GO:0042302">
    <property type="term" value="F:structural constituent of cuticle"/>
    <property type="evidence" value="ECO:0007669"/>
    <property type="project" value="UniProtKB-UniRule"/>
</dbReference>
<sequence>MAMEMEMEPGDDNDDDDCIRNATFCLLILIAILSLGQAADTWQRLPSLETFSTYEDMQRYFDQRNFRSMRHIDNPTGDTYLAAFNQYNEQVENQSPKRISQAHSRIKREQRQLPTAPRMLRFELADAVEPSPELKQILRQYHARALKENPTAASPASTTQAPTTAVSSTKATKAKSRKPRRQRRSVVGAQQPADFKVKMIPFEETDAREPDPITAQLIKKARSLDLQSQATRSTDFRQAKPQVARKQPIQVRIRKTKRSKRSAPQMIKFELADAKAMPQRSGKQMVSEAVPTLLTMETQRNKTQAQQLTTPTPRVEDNDILTGEATAETKRMYVYKEAPVSSGHVKTKKSLSTLPHEVQKVISQLMKDGLGGKAYVKYLPAQKSDYEHYKAKSLSYGGKPLVNYVKYINKPAEPAASPPPVQVHIQPVPVVEQLRYVYKPHYAAAAPTIAQPIVVQEAPAPTAAVEEVHHTYTAELAPPPTQSVEVVVPQFRPSKPDPLLAEAPAIYGKPQETYNSYELQPEASPLIKIEYHAQPDSINEHYKQLPEFQQLSTLIGKSPDDQIHGLTYLLAKEMQAKLQRQGKQLVDRPQDSTAPILFHPGQGASPAPTLKTLLEHGSLGVQPGRLIGMAKTKQYVPIIEPGNNDVKELPTVPSSEASKLPTPSSYIDYTHGHGLSNGYEGVTNAEEPVTTVEHVVHHPTVATQLHHQVLLPKPQHHHHQQQHHGLVATVLPAELDSDKGVNGLHFVHSDEDKSLQQYASKYAFGYRIRDFHTGNDFGHKQNRDLHGVTRGQYHILLPDGRIQNVIYHADDTGFHADVSFEGATKH</sequence>
<evidence type="ECO:0000256" key="1">
    <source>
        <dbReference type="ARBA" id="ARBA00022460"/>
    </source>
</evidence>
<accession>B4QEH1</accession>
<evidence type="ECO:0000256" key="3">
    <source>
        <dbReference type="SAM" id="MobiDB-lite"/>
    </source>
</evidence>
<reference evidence="4 5" key="1">
    <citation type="journal article" date="2007" name="Nature">
        <title>Evolution of genes and genomes on the Drosophila phylogeny.</title>
        <authorList>
            <consortium name="Drosophila 12 Genomes Consortium"/>
            <person name="Clark A.G."/>
            <person name="Eisen M.B."/>
            <person name="Smith D.R."/>
            <person name="Bergman C.M."/>
            <person name="Oliver B."/>
            <person name="Markow T.A."/>
            <person name="Kaufman T.C."/>
            <person name="Kellis M."/>
            <person name="Gelbart W."/>
            <person name="Iyer V.N."/>
            <person name="Pollard D.A."/>
            <person name="Sackton T.B."/>
            <person name="Larracuente A.M."/>
            <person name="Singh N.D."/>
            <person name="Abad J.P."/>
            <person name="Abt D.N."/>
            <person name="Adryan B."/>
            <person name="Aguade M."/>
            <person name="Akashi H."/>
            <person name="Anderson W.W."/>
            <person name="Aquadro C.F."/>
            <person name="Ardell D.H."/>
            <person name="Arguello R."/>
            <person name="Artieri C.G."/>
            <person name="Barbash D.A."/>
            <person name="Barker D."/>
            <person name="Barsanti P."/>
            <person name="Batterham P."/>
            <person name="Batzoglou S."/>
            <person name="Begun D."/>
            <person name="Bhutkar A."/>
            <person name="Blanco E."/>
            <person name="Bosak S.A."/>
            <person name="Bradley R.K."/>
            <person name="Brand A.D."/>
            <person name="Brent M.R."/>
            <person name="Brooks A.N."/>
            <person name="Brown R.H."/>
            <person name="Butlin R.K."/>
            <person name="Caggese C."/>
            <person name="Calvi B.R."/>
            <person name="Bernardo de Carvalho A."/>
            <person name="Caspi A."/>
            <person name="Castrezana S."/>
            <person name="Celniker S.E."/>
            <person name="Chang J.L."/>
            <person name="Chapple C."/>
            <person name="Chatterji S."/>
            <person name="Chinwalla A."/>
            <person name="Civetta A."/>
            <person name="Clifton S.W."/>
            <person name="Comeron J.M."/>
            <person name="Costello J.C."/>
            <person name="Coyne J.A."/>
            <person name="Daub J."/>
            <person name="David R.G."/>
            <person name="Delcher A.L."/>
            <person name="Delehaunty K."/>
            <person name="Do C.B."/>
            <person name="Ebling H."/>
            <person name="Edwards K."/>
            <person name="Eickbush T."/>
            <person name="Evans J.D."/>
            <person name="Filipski A."/>
            <person name="Findeiss S."/>
            <person name="Freyhult E."/>
            <person name="Fulton L."/>
            <person name="Fulton R."/>
            <person name="Garcia A.C."/>
            <person name="Gardiner A."/>
            <person name="Garfield D.A."/>
            <person name="Garvin B.E."/>
            <person name="Gibson G."/>
            <person name="Gilbert D."/>
            <person name="Gnerre S."/>
            <person name="Godfrey J."/>
            <person name="Good R."/>
            <person name="Gotea V."/>
            <person name="Gravely B."/>
            <person name="Greenberg A.J."/>
            <person name="Griffiths-Jones S."/>
            <person name="Gross S."/>
            <person name="Guigo R."/>
            <person name="Gustafson E.A."/>
            <person name="Haerty W."/>
            <person name="Hahn M.W."/>
            <person name="Halligan D.L."/>
            <person name="Halpern A.L."/>
            <person name="Halter G.M."/>
            <person name="Han M.V."/>
            <person name="Heger A."/>
            <person name="Hillier L."/>
            <person name="Hinrichs A.S."/>
            <person name="Holmes I."/>
            <person name="Hoskins R.A."/>
            <person name="Hubisz M.J."/>
            <person name="Hultmark D."/>
            <person name="Huntley M.A."/>
            <person name="Jaffe D.B."/>
            <person name="Jagadeeshan S."/>
            <person name="Jeck W.R."/>
            <person name="Johnson J."/>
            <person name="Jones C.D."/>
            <person name="Jordan W.C."/>
            <person name="Karpen G.H."/>
            <person name="Kataoka E."/>
            <person name="Keightley P.D."/>
            <person name="Kheradpour P."/>
            <person name="Kirkness E.F."/>
            <person name="Koerich L.B."/>
            <person name="Kristiansen K."/>
            <person name="Kudrna D."/>
            <person name="Kulathinal R.J."/>
            <person name="Kumar S."/>
            <person name="Kwok R."/>
            <person name="Lander E."/>
            <person name="Langley C.H."/>
            <person name="Lapoint R."/>
            <person name="Lazzaro B.P."/>
            <person name="Lee S.J."/>
            <person name="Levesque L."/>
            <person name="Li R."/>
            <person name="Lin C.F."/>
            <person name="Lin M.F."/>
            <person name="Lindblad-Toh K."/>
            <person name="Llopart A."/>
            <person name="Long M."/>
            <person name="Low L."/>
            <person name="Lozovsky E."/>
            <person name="Lu J."/>
            <person name="Luo M."/>
            <person name="Machado C.A."/>
            <person name="Makalowski W."/>
            <person name="Marzo M."/>
            <person name="Matsuda M."/>
            <person name="Matzkin L."/>
            <person name="McAllister B."/>
            <person name="McBride C.S."/>
            <person name="McKernan B."/>
            <person name="McKernan K."/>
            <person name="Mendez-Lago M."/>
            <person name="Minx P."/>
            <person name="Mollenhauer M.U."/>
            <person name="Montooth K."/>
            <person name="Mount S.M."/>
            <person name="Mu X."/>
            <person name="Myers E."/>
            <person name="Negre B."/>
            <person name="Newfeld S."/>
            <person name="Nielsen R."/>
            <person name="Noor M.A."/>
            <person name="O'Grady P."/>
            <person name="Pachter L."/>
            <person name="Papaceit M."/>
            <person name="Parisi M.J."/>
            <person name="Parisi M."/>
            <person name="Parts L."/>
            <person name="Pedersen J.S."/>
            <person name="Pesole G."/>
            <person name="Phillippy A.M."/>
            <person name="Ponting C.P."/>
            <person name="Pop M."/>
            <person name="Porcelli D."/>
            <person name="Powell J.R."/>
            <person name="Prohaska S."/>
            <person name="Pruitt K."/>
            <person name="Puig M."/>
            <person name="Quesneville H."/>
            <person name="Ram K.R."/>
            <person name="Rand D."/>
            <person name="Rasmussen M.D."/>
            <person name="Reed L.K."/>
            <person name="Reenan R."/>
            <person name="Reily A."/>
            <person name="Remington K.A."/>
            <person name="Rieger T.T."/>
            <person name="Ritchie M.G."/>
            <person name="Robin C."/>
            <person name="Rogers Y.H."/>
            <person name="Rohde C."/>
            <person name="Rozas J."/>
            <person name="Rubenfield M.J."/>
            <person name="Ruiz A."/>
            <person name="Russo S."/>
            <person name="Salzberg S.L."/>
            <person name="Sanchez-Gracia A."/>
            <person name="Saranga D.J."/>
            <person name="Sato H."/>
            <person name="Schaeffer S.W."/>
            <person name="Schatz M.C."/>
            <person name="Schlenke T."/>
            <person name="Schwartz R."/>
            <person name="Segarra C."/>
            <person name="Singh R.S."/>
            <person name="Sirot L."/>
            <person name="Sirota M."/>
            <person name="Sisneros N.B."/>
            <person name="Smith C.D."/>
            <person name="Smith T.F."/>
            <person name="Spieth J."/>
            <person name="Stage D.E."/>
            <person name="Stark A."/>
            <person name="Stephan W."/>
            <person name="Strausberg R.L."/>
            <person name="Strempel S."/>
            <person name="Sturgill D."/>
            <person name="Sutton G."/>
            <person name="Sutton G.G."/>
            <person name="Tao W."/>
            <person name="Teichmann S."/>
            <person name="Tobari Y.N."/>
            <person name="Tomimura Y."/>
            <person name="Tsolas J.M."/>
            <person name="Valente V.L."/>
            <person name="Venter E."/>
            <person name="Venter J.C."/>
            <person name="Vicario S."/>
            <person name="Vieira F.G."/>
            <person name="Vilella A.J."/>
            <person name="Villasante A."/>
            <person name="Walenz B."/>
            <person name="Wang J."/>
            <person name="Wasserman M."/>
            <person name="Watts T."/>
            <person name="Wilson D."/>
            <person name="Wilson R.K."/>
            <person name="Wing R.A."/>
            <person name="Wolfner M.F."/>
            <person name="Wong A."/>
            <person name="Wong G.K."/>
            <person name="Wu C.I."/>
            <person name="Wu G."/>
            <person name="Yamamoto D."/>
            <person name="Yang H.P."/>
            <person name="Yang S.P."/>
            <person name="Yorke J.A."/>
            <person name="Yoshida K."/>
            <person name="Zdobnov E."/>
            <person name="Zhang P."/>
            <person name="Zhang Y."/>
            <person name="Zimin A.V."/>
            <person name="Baldwin J."/>
            <person name="Abdouelleil A."/>
            <person name="Abdulkadir J."/>
            <person name="Abebe A."/>
            <person name="Abera B."/>
            <person name="Abreu J."/>
            <person name="Acer S.C."/>
            <person name="Aftuck L."/>
            <person name="Alexander A."/>
            <person name="An P."/>
            <person name="Anderson E."/>
            <person name="Anderson S."/>
            <person name="Arachi H."/>
            <person name="Azer M."/>
            <person name="Bachantsang P."/>
            <person name="Barry A."/>
            <person name="Bayul T."/>
            <person name="Berlin A."/>
            <person name="Bessette D."/>
            <person name="Bloom T."/>
            <person name="Blye J."/>
            <person name="Boguslavskiy L."/>
            <person name="Bonnet C."/>
            <person name="Boukhgalter B."/>
            <person name="Bourzgui I."/>
            <person name="Brown A."/>
            <person name="Cahill P."/>
            <person name="Channer S."/>
            <person name="Cheshatsang Y."/>
            <person name="Chuda L."/>
            <person name="Citroen M."/>
            <person name="Collymore A."/>
            <person name="Cooke P."/>
            <person name="Costello M."/>
            <person name="D'Aco K."/>
            <person name="Daza R."/>
            <person name="De Haan G."/>
            <person name="DeGray S."/>
            <person name="DeMaso C."/>
            <person name="Dhargay N."/>
            <person name="Dooley K."/>
            <person name="Dooley E."/>
            <person name="Doricent M."/>
            <person name="Dorje P."/>
            <person name="Dorjee K."/>
            <person name="Dupes A."/>
            <person name="Elong R."/>
            <person name="Falk J."/>
            <person name="Farina A."/>
            <person name="Faro S."/>
            <person name="Ferguson D."/>
            <person name="Fisher S."/>
            <person name="Foley C.D."/>
            <person name="Franke A."/>
            <person name="Friedrich D."/>
            <person name="Gadbois L."/>
            <person name="Gearin G."/>
            <person name="Gearin C.R."/>
            <person name="Giannoukos G."/>
            <person name="Goode T."/>
            <person name="Graham J."/>
            <person name="Grandbois E."/>
            <person name="Grewal S."/>
            <person name="Gyaltsen K."/>
            <person name="Hafez N."/>
            <person name="Hagos B."/>
            <person name="Hall J."/>
            <person name="Henson C."/>
            <person name="Hollinger A."/>
            <person name="Honan T."/>
            <person name="Huard M.D."/>
            <person name="Hughes L."/>
            <person name="Hurhula B."/>
            <person name="Husby M.E."/>
            <person name="Kamat A."/>
            <person name="Kanga B."/>
            <person name="Kashin S."/>
            <person name="Khazanovich D."/>
            <person name="Kisner P."/>
            <person name="Lance K."/>
            <person name="Lara M."/>
            <person name="Lee W."/>
            <person name="Lennon N."/>
            <person name="Letendre F."/>
            <person name="LeVine R."/>
            <person name="Lipovsky A."/>
            <person name="Liu X."/>
            <person name="Liu J."/>
            <person name="Liu S."/>
            <person name="Lokyitsang T."/>
            <person name="Lokyitsang Y."/>
            <person name="Lubonja R."/>
            <person name="Lui A."/>
            <person name="MacDonald P."/>
            <person name="Magnisalis V."/>
            <person name="Maru K."/>
            <person name="Matthews C."/>
            <person name="McCusker W."/>
            <person name="McDonough S."/>
            <person name="Mehta T."/>
            <person name="Meldrim J."/>
            <person name="Meneus L."/>
            <person name="Mihai O."/>
            <person name="Mihalev A."/>
            <person name="Mihova T."/>
            <person name="Mittelman R."/>
            <person name="Mlenga V."/>
            <person name="Montmayeur A."/>
            <person name="Mulrain L."/>
            <person name="Navidi A."/>
            <person name="Naylor J."/>
            <person name="Negash T."/>
            <person name="Nguyen T."/>
            <person name="Nguyen N."/>
            <person name="Nicol R."/>
            <person name="Norbu C."/>
            <person name="Norbu N."/>
            <person name="Novod N."/>
            <person name="O'Neill B."/>
            <person name="Osman S."/>
            <person name="Markiewicz E."/>
            <person name="Oyono O.L."/>
            <person name="Patti C."/>
            <person name="Phunkhang P."/>
            <person name="Pierre F."/>
            <person name="Priest M."/>
            <person name="Raghuraman S."/>
            <person name="Rege F."/>
            <person name="Reyes R."/>
            <person name="Rise C."/>
            <person name="Rogov P."/>
            <person name="Ross K."/>
            <person name="Ryan E."/>
            <person name="Settipalli S."/>
            <person name="Shea T."/>
            <person name="Sherpa N."/>
            <person name="Shi L."/>
            <person name="Shih D."/>
            <person name="Sparrow T."/>
            <person name="Spaulding J."/>
            <person name="Stalker J."/>
            <person name="Stange-Thomann N."/>
            <person name="Stavropoulos S."/>
            <person name="Stone C."/>
            <person name="Strader C."/>
            <person name="Tesfaye S."/>
            <person name="Thomson T."/>
            <person name="Thoulutsang Y."/>
            <person name="Thoulutsang D."/>
            <person name="Topham K."/>
            <person name="Topping I."/>
            <person name="Tsamla T."/>
            <person name="Vassiliev H."/>
            <person name="Vo A."/>
            <person name="Wangchuk T."/>
            <person name="Wangdi T."/>
            <person name="Weiand M."/>
            <person name="Wilkinson J."/>
            <person name="Wilson A."/>
            <person name="Yadav S."/>
            <person name="Young G."/>
            <person name="Yu Q."/>
            <person name="Zembek L."/>
            <person name="Zhong D."/>
            <person name="Zimmer A."/>
            <person name="Zwirko Z."/>
            <person name="Jaffe D.B."/>
            <person name="Alvarez P."/>
            <person name="Brockman W."/>
            <person name="Butler J."/>
            <person name="Chin C."/>
            <person name="Gnerre S."/>
            <person name="Grabherr M."/>
            <person name="Kleber M."/>
            <person name="Mauceli E."/>
            <person name="MacCallum I."/>
        </authorList>
    </citation>
    <scope>NUCLEOTIDE SEQUENCE [LARGE SCALE GENOMIC DNA]</scope>
    <source>
        <strain evidence="5">white501</strain>
    </source>
</reference>
<dbReference type="EMBL" id="CM000362">
    <property type="protein sequence ID" value="EDX06961.1"/>
    <property type="molecule type" value="Genomic_DNA"/>
</dbReference>
<dbReference type="PANTHER" id="PTHR12236">
    <property type="entry name" value="STRUCTURAL CONTITUENT OF CUTICLE"/>
    <property type="match status" value="1"/>
</dbReference>
<organism evidence="4 5">
    <name type="scientific">Drosophila simulans</name>
    <name type="common">Fruit fly</name>
    <dbReference type="NCBI Taxonomy" id="7240"/>
    <lineage>
        <taxon>Eukaryota</taxon>
        <taxon>Metazoa</taxon>
        <taxon>Ecdysozoa</taxon>
        <taxon>Arthropoda</taxon>
        <taxon>Hexapoda</taxon>
        <taxon>Insecta</taxon>
        <taxon>Pterygota</taxon>
        <taxon>Neoptera</taxon>
        <taxon>Endopterygota</taxon>
        <taxon>Diptera</taxon>
        <taxon>Brachycera</taxon>
        <taxon>Muscomorpha</taxon>
        <taxon>Ephydroidea</taxon>
        <taxon>Drosophilidae</taxon>
        <taxon>Drosophila</taxon>
        <taxon>Sophophora</taxon>
    </lineage>
</organism>
<dbReference type="PROSITE" id="PS51155">
    <property type="entry name" value="CHIT_BIND_RR_2"/>
    <property type="match status" value="1"/>
</dbReference>
<dbReference type="PANTHER" id="PTHR12236:SF86">
    <property type="entry name" value="CCP84AC-RELATED"/>
    <property type="match status" value="1"/>
</dbReference>
<dbReference type="InterPro" id="IPR051217">
    <property type="entry name" value="Insect_Cuticle_Struc_Prot"/>
</dbReference>
<dbReference type="InterPro" id="IPR031311">
    <property type="entry name" value="CHIT_BIND_RR_consensus"/>
</dbReference>
<dbReference type="PROSITE" id="PS00233">
    <property type="entry name" value="CHIT_BIND_RR_1"/>
    <property type="match status" value="1"/>
</dbReference>
<dbReference type="OrthoDB" id="6595597at2759"/>
<dbReference type="InterPro" id="IPR000618">
    <property type="entry name" value="Insect_cuticle"/>
</dbReference>
<feature type="compositionally biased region" description="Low complexity" evidence="3">
    <location>
        <begin position="150"/>
        <end position="171"/>
    </location>
</feature>
<evidence type="ECO:0000313" key="5">
    <source>
        <dbReference type="Proteomes" id="UP000000304"/>
    </source>
</evidence>
<dbReference type="HOGENOM" id="CLU_346923_0_0_1"/>
<gene>
    <name evidence="4" type="primary">Dsim\GD10982</name>
    <name evidence="4" type="ORF">Dsim_GD10982</name>
</gene>
<protein>
    <submittedName>
        <fullName evidence="4">GD10982</fullName>
    </submittedName>
</protein>
<evidence type="ECO:0000256" key="2">
    <source>
        <dbReference type="PROSITE-ProRule" id="PRU00497"/>
    </source>
</evidence>
<feature type="region of interest" description="Disordered" evidence="3">
    <location>
        <begin position="148"/>
        <end position="192"/>
    </location>
</feature>
<evidence type="ECO:0000313" key="4">
    <source>
        <dbReference type="EMBL" id="EDX06961.1"/>
    </source>
</evidence>
<dbReference type="OMA" id="YKQLPEF"/>